<organism evidence="3 4">
    <name type="scientific">Salinigranum rubrum</name>
    <dbReference type="NCBI Taxonomy" id="755307"/>
    <lineage>
        <taxon>Archaea</taxon>
        <taxon>Methanobacteriati</taxon>
        <taxon>Methanobacteriota</taxon>
        <taxon>Stenosarchaea group</taxon>
        <taxon>Halobacteria</taxon>
        <taxon>Halobacteriales</taxon>
        <taxon>Haloferacaceae</taxon>
        <taxon>Salinigranum</taxon>
    </lineage>
</organism>
<keyword evidence="4" id="KW-1185">Reference proteome</keyword>
<feature type="transmembrane region" description="Helical" evidence="2">
    <location>
        <begin position="91"/>
        <end position="109"/>
    </location>
</feature>
<gene>
    <name evidence="3" type="ORF">C2R22_14065</name>
</gene>
<accession>A0A2I8VL55</accession>
<dbReference type="InterPro" id="IPR007404">
    <property type="entry name" value="YdjM-like"/>
</dbReference>
<feature type="region of interest" description="Disordered" evidence="1">
    <location>
        <begin position="148"/>
        <end position="173"/>
    </location>
</feature>
<evidence type="ECO:0000313" key="3">
    <source>
        <dbReference type="EMBL" id="AUV82625.1"/>
    </source>
</evidence>
<feature type="transmembrane region" description="Helical" evidence="2">
    <location>
        <begin position="53"/>
        <end position="71"/>
    </location>
</feature>
<dbReference type="RefSeq" id="WP_103426314.1">
    <property type="nucleotide sequence ID" value="NZ_CP026309.1"/>
</dbReference>
<evidence type="ECO:0000313" key="4">
    <source>
        <dbReference type="Proteomes" id="UP000236584"/>
    </source>
</evidence>
<name>A0A2I8VL55_9EURY</name>
<dbReference type="Pfam" id="PF04307">
    <property type="entry name" value="YdjM"/>
    <property type="match status" value="1"/>
</dbReference>
<dbReference type="EMBL" id="CP026309">
    <property type="protein sequence ID" value="AUV82625.1"/>
    <property type="molecule type" value="Genomic_DNA"/>
</dbReference>
<reference evidence="3 4" key="1">
    <citation type="submission" date="2018-01" db="EMBL/GenBank/DDBJ databases">
        <title>Complete genome sequence of Salinigranum rubrum GX10T, an extremely halophilic archaeon isolated from a marine solar saltern.</title>
        <authorList>
            <person name="Han S."/>
        </authorList>
    </citation>
    <scope>NUCLEOTIDE SEQUENCE [LARGE SCALE GENOMIC DNA]</scope>
    <source>
        <strain evidence="3 4">GX10</strain>
    </source>
</reference>
<dbReference type="OrthoDB" id="252570at2157"/>
<sequence length="209" mass="22800">MPSTLVHMALGGLVGAALLTSEFDARAVALVVAVTAVPDLDSLAGLVLPGAHRSLFHSFLFPALVCGLLLVDTLREESLLRTRYGERGVRLAWVSVAAMVFGGILPDLFTNGVNAFYPAVDAFYTVDGKLLLSDQRGLVQTFVELQPERTEPRPTTQTLHYSTPVDPQPGNEERNVERVAPVFQAGWELMLVVVSSVVVAFRLWDAERR</sequence>
<keyword evidence="2" id="KW-0472">Membrane</keyword>
<dbReference type="KEGG" id="srub:C2R22_14065"/>
<feature type="transmembrane region" description="Helical" evidence="2">
    <location>
        <begin position="185"/>
        <end position="204"/>
    </location>
</feature>
<evidence type="ECO:0008006" key="5">
    <source>
        <dbReference type="Google" id="ProtNLM"/>
    </source>
</evidence>
<keyword evidence="2" id="KW-1133">Transmembrane helix</keyword>
<keyword evidence="2" id="KW-0812">Transmembrane</keyword>
<dbReference type="AlphaFoldDB" id="A0A2I8VL55"/>
<protein>
    <recommendedName>
        <fullName evidence="5">Metal-dependent hydrolase</fullName>
    </recommendedName>
</protein>
<evidence type="ECO:0000256" key="2">
    <source>
        <dbReference type="SAM" id="Phobius"/>
    </source>
</evidence>
<proteinExistence type="predicted"/>
<dbReference type="GeneID" id="35593238"/>
<dbReference type="Proteomes" id="UP000236584">
    <property type="component" value="Chromosome"/>
</dbReference>
<evidence type="ECO:0000256" key="1">
    <source>
        <dbReference type="SAM" id="MobiDB-lite"/>
    </source>
</evidence>